<feature type="transmembrane region" description="Helical" evidence="1">
    <location>
        <begin position="100"/>
        <end position="118"/>
    </location>
</feature>
<dbReference type="HOGENOM" id="CLU_145189_0_0_2"/>
<sequence>MSKLVHLPPLVGVMAMGWIMGWALPEGKVEVSVAVFVLGAFFIHSYYSILERRGHVFEDERTKRISEIAAVRTIQIVEVTLAIAMIALTGKLSDPKFAGAFAAIGLTLAGMLFLHFILRHYYARRM</sequence>
<evidence type="ECO:0000313" key="3">
    <source>
        <dbReference type="Proteomes" id="UP000015502"/>
    </source>
</evidence>
<keyword evidence="1" id="KW-1133">Transmembrane helix</keyword>
<dbReference type="PaxDb" id="523849-OCC_07536"/>
<feature type="transmembrane region" description="Helical" evidence="1">
    <location>
        <begin position="7"/>
        <end position="25"/>
    </location>
</feature>
<dbReference type="Proteomes" id="UP000015502">
    <property type="component" value="Chromosome"/>
</dbReference>
<dbReference type="EMBL" id="CP006670">
    <property type="protein sequence ID" value="EHR79320.1"/>
    <property type="molecule type" value="Genomic_DNA"/>
</dbReference>
<keyword evidence="3" id="KW-1185">Reference proteome</keyword>
<dbReference type="Pfam" id="PF09946">
    <property type="entry name" value="DUF2178"/>
    <property type="match status" value="1"/>
</dbReference>
<protein>
    <recommendedName>
        <fullName evidence="4">DUF2178 domain-containing protein</fullName>
    </recommendedName>
</protein>
<dbReference type="AlphaFoldDB" id="H3ZL70"/>
<gene>
    <name evidence="2" type="ORF">OCC_07536</name>
</gene>
<evidence type="ECO:0008006" key="4">
    <source>
        <dbReference type="Google" id="ProtNLM"/>
    </source>
</evidence>
<dbReference type="STRING" id="523849.OCC_07536"/>
<feature type="transmembrane region" description="Helical" evidence="1">
    <location>
        <begin position="31"/>
        <end position="49"/>
    </location>
</feature>
<proteinExistence type="predicted"/>
<name>H3ZL70_THELN</name>
<reference evidence="2 3" key="1">
    <citation type="journal article" date="2012" name="J. Bacteriol.">
        <title>Genome sequence of the model hyperthermophilic archaeon Thermococcus litoralis NS-C.</title>
        <authorList>
            <person name="Gardner A.F."/>
            <person name="Kumar S."/>
            <person name="Perler F.B."/>
        </authorList>
    </citation>
    <scope>NUCLEOTIDE SEQUENCE [LARGE SCALE GENOMIC DNA]</scope>
    <source>
        <strain evidence="3">ATCC 51850 / DSM 5473 / JCM 8560 / NS-C</strain>
    </source>
</reference>
<dbReference type="RefSeq" id="WP_004067098.1">
    <property type="nucleotide sequence ID" value="NC_022084.1"/>
</dbReference>
<feature type="transmembrane region" description="Helical" evidence="1">
    <location>
        <begin position="69"/>
        <end position="88"/>
    </location>
</feature>
<evidence type="ECO:0000256" key="1">
    <source>
        <dbReference type="SAM" id="Phobius"/>
    </source>
</evidence>
<evidence type="ECO:0000313" key="2">
    <source>
        <dbReference type="EMBL" id="EHR79320.1"/>
    </source>
</evidence>
<dbReference type="GeneID" id="16550281"/>
<keyword evidence="1" id="KW-0812">Transmembrane</keyword>
<keyword evidence="1" id="KW-0472">Membrane</keyword>
<dbReference type="KEGG" id="tlt:OCC_07536"/>
<accession>H3ZL70</accession>
<organism evidence="2 3">
    <name type="scientific">Thermococcus litoralis (strain ATCC 51850 / DSM 5473 / JCM 8560 / NS-C)</name>
    <dbReference type="NCBI Taxonomy" id="523849"/>
    <lineage>
        <taxon>Archaea</taxon>
        <taxon>Methanobacteriati</taxon>
        <taxon>Methanobacteriota</taxon>
        <taxon>Thermococci</taxon>
        <taxon>Thermococcales</taxon>
        <taxon>Thermococcaceae</taxon>
        <taxon>Thermococcus</taxon>
    </lineage>
</organism>
<dbReference type="InterPro" id="IPR019235">
    <property type="entry name" value="DUF2178_TM"/>
</dbReference>